<feature type="chain" id="PRO_5007806200" description="Mid2 domain-containing protein" evidence="3">
    <location>
        <begin position="23"/>
        <end position="294"/>
    </location>
</feature>
<feature type="signal peptide" evidence="3">
    <location>
        <begin position="1"/>
        <end position="22"/>
    </location>
</feature>
<feature type="region of interest" description="Disordered" evidence="1">
    <location>
        <begin position="273"/>
        <end position="294"/>
    </location>
</feature>
<keyword evidence="2" id="KW-0472">Membrane</keyword>
<dbReference type="Proteomes" id="UP000070133">
    <property type="component" value="Unassembled WGS sequence"/>
</dbReference>
<evidence type="ECO:0000256" key="3">
    <source>
        <dbReference type="SAM" id="SignalP"/>
    </source>
</evidence>
<feature type="transmembrane region" description="Helical" evidence="2">
    <location>
        <begin position="198"/>
        <end position="223"/>
    </location>
</feature>
<dbReference type="EMBL" id="LFZN01000181">
    <property type="protein sequence ID" value="KXS96254.1"/>
    <property type="molecule type" value="Genomic_DNA"/>
</dbReference>
<keyword evidence="2" id="KW-0812">Transmembrane</keyword>
<proteinExistence type="predicted"/>
<reference evidence="4 5" key="1">
    <citation type="submission" date="2015-07" db="EMBL/GenBank/DDBJ databases">
        <title>Comparative genomics of the Sigatoka disease complex on banana suggests a link between parallel evolutionary changes in Pseudocercospora fijiensis and Pseudocercospora eumusae and increased virulence on the banana host.</title>
        <authorList>
            <person name="Chang T.-C."/>
            <person name="Salvucci A."/>
            <person name="Crous P.W."/>
            <person name="Stergiopoulos I."/>
        </authorList>
    </citation>
    <scope>NUCLEOTIDE SEQUENCE [LARGE SCALE GENOMIC DNA]</scope>
    <source>
        <strain evidence="4 5">CBS 114824</strain>
    </source>
</reference>
<organism evidence="4 5">
    <name type="scientific">Pseudocercospora eumusae</name>
    <dbReference type="NCBI Taxonomy" id="321146"/>
    <lineage>
        <taxon>Eukaryota</taxon>
        <taxon>Fungi</taxon>
        <taxon>Dikarya</taxon>
        <taxon>Ascomycota</taxon>
        <taxon>Pezizomycotina</taxon>
        <taxon>Dothideomycetes</taxon>
        <taxon>Dothideomycetidae</taxon>
        <taxon>Mycosphaerellales</taxon>
        <taxon>Mycosphaerellaceae</taxon>
        <taxon>Pseudocercospora</taxon>
    </lineage>
</organism>
<comment type="caution">
    <text evidence="4">The sequence shown here is derived from an EMBL/GenBank/DDBJ whole genome shotgun (WGS) entry which is preliminary data.</text>
</comment>
<evidence type="ECO:0000256" key="1">
    <source>
        <dbReference type="SAM" id="MobiDB-lite"/>
    </source>
</evidence>
<protein>
    <recommendedName>
        <fullName evidence="6">Mid2 domain-containing protein</fullName>
    </recommendedName>
</protein>
<accession>A0A139H1D8</accession>
<feature type="compositionally biased region" description="Basic and acidic residues" evidence="1">
    <location>
        <begin position="281"/>
        <end position="294"/>
    </location>
</feature>
<keyword evidence="5" id="KW-1185">Reference proteome</keyword>
<evidence type="ECO:0000313" key="4">
    <source>
        <dbReference type="EMBL" id="KXS96254.1"/>
    </source>
</evidence>
<evidence type="ECO:0000256" key="2">
    <source>
        <dbReference type="SAM" id="Phobius"/>
    </source>
</evidence>
<dbReference type="OrthoDB" id="5420711at2759"/>
<evidence type="ECO:0008006" key="6">
    <source>
        <dbReference type="Google" id="ProtNLM"/>
    </source>
</evidence>
<sequence>MTGTRIVRLLVLLGTHVIFSMAQDNKTCYFPDGLPAENQNQLRPCDSDPNVQSACCIKDAVCLSNGLCYQQDDWGGRIARSGCTVSDWSEAKCATYCKDVARAGGINVMLAKGYGKPGGGMFCCGPFNTTTEQCTIATDDHGFDPFTIDRGYVLFPNTSLTLQDFATAHGLAEDGSTTSTSSASSSSATSSPSNGSNLGLGVGLGIGLGLPLILAVACCSWLWRKNQALVNQLGEKPQAAQYSPAFHFAHEQHIPAAPPKIAVPSTELAFHHHQQQLIPELSHEQERQELDARR</sequence>
<keyword evidence="2" id="KW-1133">Transmembrane helix</keyword>
<keyword evidence="3" id="KW-0732">Signal</keyword>
<evidence type="ECO:0000313" key="5">
    <source>
        <dbReference type="Proteomes" id="UP000070133"/>
    </source>
</evidence>
<name>A0A139H1D8_9PEZI</name>
<dbReference type="AlphaFoldDB" id="A0A139H1D8"/>
<gene>
    <name evidence="4" type="ORF">AC578_5479</name>
</gene>